<keyword evidence="1" id="KW-1133">Transmembrane helix</keyword>
<dbReference type="Proteomes" id="UP000326532">
    <property type="component" value="Unassembled WGS sequence"/>
</dbReference>
<evidence type="ECO:0000313" key="3">
    <source>
        <dbReference type="Proteomes" id="UP000326532"/>
    </source>
</evidence>
<feature type="transmembrane region" description="Helical" evidence="1">
    <location>
        <begin position="17"/>
        <end position="37"/>
    </location>
</feature>
<proteinExistence type="predicted"/>
<name>A0A5N6D2A5_ASPPA</name>
<keyword evidence="1" id="KW-0812">Transmembrane</keyword>
<dbReference type="VEuPathDB" id="FungiDB:BDV34DRAFT_207206"/>
<keyword evidence="1" id="KW-0472">Membrane</keyword>
<keyword evidence="3" id="KW-1185">Reference proteome</keyword>
<dbReference type="EMBL" id="ML735084">
    <property type="protein sequence ID" value="KAB8199281.1"/>
    <property type="molecule type" value="Genomic_DNA"/>
</dbReference>
<gene>
    <name evidence="2" type="ORF">BDV34DRAFT_207206</name>
</gene>
<organism evidence="2 3">
    <name type="scientific">Aspergillus parasiticus</name>
    <dbReference type="NCBI Taxonomy" id="5067"/>
    <lineage>
        <taxon>Eukaryota</taxon>
        <taxon>Fungi</taxon>
        <taxon>Dikarya</taxon>
        <taxon>Ascomycota</taxon>
        <taxon>Pezizomycotina</taxon>
        <taxon>Eurotiomycetes</taxon>
        <taxon>Eurotiomycetidae</taxon>
        <taxon>Eurotiales</taxon>
        <taxon>Aspergillaceae</taxon>
        <taxon>Aspergillus</taxon>
        <taxon>Aspergillus subgen. Circumdati</taxon>
    </lineage>
</organism>
<protein>
    <submittedName>
        <fullName evidence="2">Uncharacterized protein</fullName>
    </submittedName>
</protein>
<dbReference type="AlphaFoldDB" id="A0A5N6D2A5"/>
<reference evidence="2 3" key="1">
    <citation type="submission" date="2019-04" db="EMBL/GenBank/DDBJ databases">
        <title>Fungal friends and foes A comparative genomics study of 23 Aspergillus species from section Flavi.</title>
        <authorList>
            <consortium name="DOE Joint Genome Institute"/>
            <person name="Kjaerbolling I."/>
            <person name="Vesth T.C."/>
            <person name="Frisvad J.C."/>
            <person name="Nybo J.L."/>
            <person name="Theobald S."/>
            <person name="Kildgaard S."/>
            <person name="Petersen T.I."/>
            <person name="Kuo A."/>
            <person name="Sato A."/>
            <person name="Lyhne E.K."/>
            <person name="Kogle M.E."/>
            <person name="Wiebenga A."/>
            <person name="Kun R.S."/>
            <person name="Lubbers R.J."/>
            <person name="Makela M.R."/>
            <person name="Barry K."/>
            <person name="Chovatia M."/>
            <person name="Clum A."/>
            <person name="Daum C."/>
            <person name="Haridas S."/>
            <person name="He G."/>
            <person name="LaButti K."/>
            <person name="Lipzen A."/>
            <person name="Mondo S."/>
            <person name="Pangilinan J."/>
            <person name="Riley R."/>
            <person name="Salamov A."/>
            <person name="Simmons B.A."/>
            <person name="Magnuson J.K."/>
            <person name="Henrissat B."/>
            <person name="Mortensen U.H."/>
            <person name="Larsen T.O."/>
            <person name="De vries R.P."/>
            <person name="Grigoriev I.V."/>
            <person name="Machida M."/>
            <person name="Baker S.E."/>
            <person name="Andersen M.R."/>
        </authorList>
    </citation>
    <scope>NUCLEOTIDE SEQUENCE [LARGE SCALE GENOMIC DNA]</scope>
    <source>
        <strain evidence="2 3">CBS 117618</strain>
    </source>
</reference>
<accession>A0A5N6D2A5</accession>
<sequence>MPMTSTSRLDCYIPKTYYIWLLTPNWLMVMIILVIMIETHRPWWPVNLQPR</sequence>
<evidence type="ECO:0000256" key="1">
    <source>
        <dbReference type="SAM" id="Phobius"/>
    </source>
</evidence>
<evidence type="ECO:0000313" key="2">
    <source>
        <dbReference type="EMBL" id="KAB8199281.1"/>
    </source>
</evidence>